<evidence type="ECO:0000256" key="5">
    <source>
        <dbReference type="ARBA" id="ARBA00022833"/>
    </source>
</evidence>
<comment type="caution">
    <text evidence="9">The sequence shown here is derived from an EMBL/GenBank/DDBJ whole genome shotgun (WGS) entry which is preliminary data.</text>
</comment>
<dbReference type="SUPFAM" id="SSF64438">
    <property type="entry name" value="CNF1/YfiH-like putative cysteine hydrolases"/>
    <property type="match status" value="1"/>
</dbReference>
<dbReference type="Pfam" id="PF02578">
    <property type="entry name" value="Cu-oxidase_4"/>
    <property type="match status" value="1"/>
</dbReference>
<dbReference type="CDD" id="cd16833">
    <property type="entry name" value="YfiH"/>
    <property type="match status" value="1"/>
</dbReference>
<dbReference type="InterPro" id="IPR011324">
    <property type="entry name" value="Cytotoxic_necrot_fac-like_cat"/>
</dbReference>
<evidence type="ECO:0000256" key="4">
    <source>
        <dbReference type="ARBA" id="ARBA00022723"/>
    </source>
</evidence>
<reference evidence="9 10" key="1">
    <citation type="submission" date="2019-08" db="EMBL/GenBank/DDBJ databases">
        <title>Genomic characterization of a novel candidate phylum (ARYD3) from a high temperature, high salinity tertiary oil reservoir in north central Oklahoma, USA.</title>
        <authorList>
            <person name="Youssef N.H."/>
            <person name="Yadav A."/>
            <person name="Elshahed M.S."/>
        </authorList>
    </citation>
    <scope>NUCLEOTIDE SEQUENCE [LARGE SCALE GENOMIC DNA]</scope>
    <source>
        <strain evidence="9">ARYD1</strain>
    </source>
</reference>
<comment type="catalytic activity">
    <reaction evidence="7">
        <text>adenosine + phosphate = alpha-D-ribose 1-phosphate + adenine</text>
        <dbReference type="Rhea" id="RHEA:27642"/>
        <dbReference type="ChEBI" id="CHEBI:16335"/>
        <dbReference type="ChEBI" id="CHEBI:16708"/>
        <dbReference type="ChEBI" id="CHEBI:43474"/>
        <dbReference type="ChEBI" id="CHEBI:57720"/>
        <dbReference type="EC" id="2.4.2.1"/>
    </reaction>
    <physiologicalReaction direction="left-to-right" evidence="7">
        <dbReference type="Rhea" id="RHEA:27643"/>
    </physiologicalReaction>
</comment>
<accession>A0A5D0MRL4</accession>
<evidence type="ECO:0000256" key="6">
    <source>
        <dbReference type="ARBA" id="ARBA00047989"/>
    </source>
</evidence>
<comment type="catalytic activity">
    <reaction evidence="6">
        <text>adenosine + H2O + H(+) = inosine + NH4(+)</text>
        <dbReference type="Rhea" id="RHEA:24408"/>
        <dbReference type="ChEBI" id="CHEBI:15377"/>
        <dbReference type="ChEBI" id="CHEBI:15378"/>
        <dbReference type="ChEBI" id="CHEBI:16335"/>
        <dbReference type="ChEBI" id="CHEBI:17596"/>
        <dbReference type="ChEBI" id="CHEBI:28938"/>
        <dbReference type="EC" id="3.5.4.4"/>
    </reaction>
    <physiologicalReaction direction="left-to-right" evidence="6">
        <dbReference type="Rhea" id="RHEA:24409"/>
    </physiologicalReaction>
</comment>
<gene>
    <name evidence="9" type="ORF">FXF49_02325</name>
</gene>
<evidence type="ECO:0000256" key="7">
    <source>
        <dbReference type="ARBA" id="ARBA00048968"/>
    </source>
</evidence>
<comment type="catalytic activity">
    <reaction evidence="1">
        <text>inosine + phosphate = alpha-D-ribose 1-phosphate + hypoxanthine</text>
        <dbReference type="Rhea" id="RHEA:27646"/>
        <dbReference type="ChEBI" id="CHEBI:17368"/>
        <dbReference type="ChEBI" id="CHEBI:17596"/>
        <dbReference type="ChEBI" id="CHEBI:43474"/>
        <dbReference type="ChEBI" id="CHEBI:57720"/>
        <dbReference type="EC" id="2.4.2.1"/>
    </reaction>
    <physiologicalReaction direction="left-to-right" evidence="1">
        <dbReference type="Rhea" id="RHEA:27647"/>
    </physiologicalReaction>
</comment>
<keyword evidence="3" id="KW-0808">Transferase</keyword>
<evidence type="ECO:0000256" key="1">
    <source>
        <dbReference type="ARBA" id="ARBA00000553"/>
    </source>
</evidence>
<comment type="catalytic activity">
    <reaction evidence="8">
        <text>S-methyl-5'-thioadenosine + phosphate = 5-(methylsulfanyl)-alpha-D-ribose 1-phosphate + adenine</text>
        <dbReference type="Rhea" id="RHEA:11852"/>
        <dbReference type="ChEBI" id="CHEBI:16708"/>
        <dbReference type="ChEBI" id="CHEBI:17509"/>
        <dbReference type="ChEBI" id="CHEBI:43474"/>
        <dbReference type="ChEBI" id="CHEBI:58533"/>
        <dbReference type="EC" id="2.4.2.28"/>
    </reaction>
    <physiologicalReaction direction="left-to-right" evidence="8">
        <dbReference type="Rhea" id="RHEA:11853"/>
    </physiologicalReaction>
</comment>
<dbReference type="PANTHER" id="PTHR30616:SF3">
    <property type="entry name" value="PURINE NUCLEOSIDE PHOSPHORYLASE"/>
    <property type="match status" value="1"/>
</dbReference>
<keyword evidence="4" id="KW-0479">Metal-binding</keyword>
<dbReference type="Gene3D" id="3.60.140.10">
    <property type="entry name" value="CNF1/YfiH-like putative cysteine hydrolases"/>
    <property type="match status" value="1"/>
</dbReference>
<dbReference type="GO" id="GO:0005507">
    <property type="term" value="F:copper ion binding"/>
    <property type="evidence" value="ECO:0007669"/>
    <property type="project" value="TreeGrafter"/>
</dbReference>
<name>A0A5D0MRL4_FLESI</name>
<evidence type="ECO:0000313" key="9">
    <source>
        <dbReference type="EMBL" id="TYB34490.1"/>
    </source>
</evidence>
<proteinExistence type="inferred from homology"/>
<sequence>MRKSKRGIIFFDIKTIGSDIVCFTAGGKDFALSGNKNRSDNYANYRLLTEVFNLPTTPFTVNQIHSADIYDYDNKNKNKMDGYDGIITSKTDLPLGILTADCFSVQLIGGSTIANLHCGWRSIYAGIINNAVDIFQSRGDKINTAVVNIGICTDCYEVSPNLVESFIEKFKFNDIYREKNGSYYLNLRKIIENILKFSGINRIIHLQRCTFCNKYLYSYRRDGEKTGRLLSVIMRKS</sequence>
<dbReference type="Proteomes" id="UP000323337">
    <property type="component" value="Unassembled WGS sequence"/>
</dbReference>
<dbReference type="InterPro" id="IPR038371">
    <property type="entry name" value="Cu_polyphenol_OxRdtase_sf"/>
</dbReference>
<protein>
    <submittedName>
        <fullName evidence="9">Polyphenol oxidase family protein</fullName>
    </submittedName>
</protein>
<dbReference type="InterPro" id="IPR003730">
    <property type="entry name" value="Cu_polyphenol_OxRdtase"/>
</dbReference>
<dbReference type="GO" id="GO:0017061">
    <property type="term" value="F:S-methyl-5-thioadenosine phosphorylase activity"/>
    <property type="evidence" value="ECO:0007669"/>
    <property type="project" value="UniProtKB-EC"/>
</dbReference>
<keyword evidence="5" id="KW-0862">Zinc</keyword>
<evidence type="ECO:0000256" key="8">
    <source>
        <dbReference type="ARBA" id="ARBA00049893"/>
    </source>
</evidence>
<comment type="similarity">
    <text evidence="2">Belongs to the purine nucleoside phosphorylase YfiH/LACC1 family.</text>
</comment>
<dbReference type="PANTHER" id="PTHR30616">
    <property type="entry name" value="UNCHARACTERIZED PROTEIN YFIH"/>
    <property type="match status" value="1"/>
</dbReference>
<organism evidence="9 10">
    <name type="scientific">Flexistipes sinusarabici</name>
    <dbReference type="NCBI Taxonomy" id="2352"/>
    <lineage>
        <taxon>Bacteria</taxon>
        <taxon>Pseudomonadati</taxon>
        <taxon>Deferribacterota</taxon>
        <taxon>Deferribacteres</taxon>
        <taxon>Deferribacterales</taxon>
        <taxon>Flexistipitaceae</taxon>
        <taxon>Flexistipes</taxon>
    </lineage>
</organism>
<evidence type="ECO:0000256" key="2">
    <source>
        <dbReference type="ARBA" id="ARBA00007353"/>
    </source>
</evidence>
<dbReference type="RefSeq" id="WP_303700302.1">
    <property type="nucleotide sequence ID" value="NZ_VSIV01000057.1"/>
</dbReference>
<dbReference type="AlphaFoldDB" id="A0A5D0MRL4"/>
<dbReference type="EMBL" id="VSIV01000057">
    <property type="protein sequence ID" value="TYB34490.1"/>
    <property type="molecule type" value="Genomic_DNA"/>
</dbReference>
<evidence type="ECO:0000256" key="3">
    <source>
        <dbReference type="ARBA" id="ARBA00022679"/>
    </source>
</evidence>
<evidence type="ECO:0000313" key="10">
    <source>
        <dbReference type="Proteomes" id="UP000323337"/>
    </source>
</evidence>